<dbReference type="Pfam" id="PF09844">
    <property type="entry name" value="DUF2071"/>
    <property type="match status" value="1"/>
</dbReference>
<dbReference type="EMBL" id="BAABRU010000009">
    <property type="protein sequence ID" value="GAA5528906.1"/>
    <property type="molecule type" value="Genomic_DNA"/>
</dbReference>
<evidence type="ECO:0000313" key="1">
    <source>
        <dbReference type="EMBL" id="GAA5528906.1"/>
    </source>
</evidence>
<accession>A0ABP9X248</accession>
<dbReference type="RefSeq" id="WP_345722525.1">
    <property type="nucleotide sequence ID" value="NZ_BAABRU010000009.1"/>
</dbReference>
<sequence length="244" mass="28242">MPILHNPITMQGQIDRCWLLTYRMPIDQFQALLPAELTATEYQGFGFWNIVICHVSHMRPWFAPHLLGFNYWHAAYRIYVNLKTPYGIDQGLYFVRSDCDQPLLAWAGNLVTNFNFHHTPIVVKSSAEQTSISVDSSVAAATIKINQQKPAQLASDSIFDSLEQAAAYLKYPPRGIAISKPGQANIVRIERDEAAWQHQLRHVEQADFQWLKHYSVQPEICYEIQPIAYRWLRGYRRKVLLNQQ</sequence>
<dbReference type="Proteomes" id="UP001428290">
    <property type="component" value="Unassembled WGS sequence"/>
</dbReference>
<gene>
    <name evidence="1" type="ORF">Hgul01_02709</name>
</gene>
<keyword evidence="2" id="KW-1185">Reference proteome</keyword>
<protein>
    <recommendedName>
        <fullName evidence="3">DUF2071 domain-containing protein</fullName>
    </recommendedName>
</protein>
<reference evidence="1 2" key="1">
    <citation type="submission" date="2024-02" db="EMBL/GenBank/DDBJ databases">
        <title>Herpetosiphon gulosus NBRC 112829.</title>
        <authorList>
            <person name="Ichikawa N."/>
            <person name="Katano-Makiyama Y."/>
            <person name="Hidaka K."/>
        </authorList>
    </citation>
    <scope>NUCLEOTIDE SEQUENCE [LARGE SCALE GENOMIC DNA]</scope>
    <source>
        <strain evidence="1 2">NBRC 112829</strain>
    </source>
</reference>
<name>A0ABP9X248_9CHLR</name>
<evidence type="ECO:0000313" key="2">
    <source>
        <dbReference type="Proteomes" id="UP001428290"/>
    </source>
</evidence>
<organism evidence="1 2">
    <name type="scientific">Herpetosiphon gulosus</name>
    <dbReference type="NCBI Taxonomy" id="1973496"/>
    <lineage>
        <taxon>Bacteria</taxon>
        <taxon>Bacillati</taxon>
        <taxon>Chloroflexota</taxon>
        <taxon>Chloroflexia</taxon>
        <taxon>Herpetosiphonales</taxon>
        <taxon>Herpetosiphonaceae</taxon>
        <taxon>Herpetosiphon</taxon>
    </lineage>
</organism>
<evidence type="ECO:0008006" key="3">
    <source>
        <dbReference type="Google" id="ProtNLM"/>
    </source>
</evidence>
<proteinExistence type="predicted"/>
<comment type="caution">
    <text evidence="1">The sequence shown here is derived from an EMBL/GenBank/DDBJ whole genome shotgun (WGS) entry which is preliminary data.</text>
</comment>
<dbReference type="InterPro" id="IPR018644">
    <property type="entry name" value="DUF2071"/>
</dbReference>